<name>A0ACC1YAS7_MELAZ</name>
<keyword evidence="2" id="KW-1185">Reference proteome</keyword>
<gene>
    <name evidence="1" type="ORF">OWV82_008343</name>
</gene>
<evidence type="ECO:0000313" key="1">
    <source>
        <dbReference type="EMBL" id="KAJ4720528.1"/>
    </source>
</evidence>
<proteinExistence type="predicted"/>
<protein>
    <submittedName>
        <fullName evidence="1">Nuclear pore complex protein NUP1-like</fullName>
    </submittedName>
</protein>
<organism evidence="1 2">
    <name type="scientific">Melia azedarach</name>
    <name type="common">Chinaberry tree</name>
    <dbReference type="NCBI Taxonomy" id="155640"/>
    <lineage>
        <taxon>Eukaryota</taxon>
        <taxon>Viridiplantae</taxon>
        <taxon>Streptophyta</taxon>
        <taxon>Embryophyta</taxon>
        <taxon>Tracheophyta</taxon>
        <taxon>Spermatophyta</taxon>
        <taxon>Magnoliopsida</taxon>
        <taxon>eudicotyledons</taxon>
        <taxon>Gunneridae</taxon>
        <taxon>Pentapetalae</taxon>
        <taxon>rosids</taxon>
        <taxon>malvids</taxon>
        <taxon>Sapindales</taxon>
        <taxon>Meliaceae</taxon>
        <taxon>Melia</taxon>
    </lineage>
</organism>
<reference evidence="1 2" key="1">
    <citation type="journal article" date="2023" name="Science">
        <title>Complex scaffold remodeling in plant triterpene biosynthesis.</title>
        <authorList>
            <person name="De La Pena R."/>
            <person name="Hodgson H."/>
            <person name="Liu J.C."/>
            <person name="Stephenson M.J."/>
            <person name="Martin A.C."/>
            <person name="Owen C."/>
            <person name="Harkess A."/>
            <person name="Leebens-Mack J."/>
            <person name="Jimenez L.E."/>
            <person name="Osbourn A."/>
            <person name="Sattely E.S."/>
        </authorList>
    </citation>
    <scope>NUCLEOTIDE SEQUENCE [LARGE SCALE GENOMIC DNA]</scope>
    <source>
        <strain evidence="2">cv. JPN11</strain>
        <tissue evidence="1">Leaf</tissue>
    </source>
</reference>
<dbReference type="EMBL" id="CM051397">
    <property type="protein sequence ID" value="KAJ4720528.1"/>
    <property type="molecule type" value="Genomic_DNA"/>
</dbReference>
<comment type="caution">
    <text evidence="1">The sequence shown here is derived from an EMBL/GenBank/DDBJ whole genome shotgun (WGS) entry which is preliminary data.</text>
</comment>
<sequence length="1313" mass="135332">MATAREEGGYGAGGKFKKRPFRRQTTPYDRPRTALRNPPNINVNNNNNGWLSKLVDPAQRLIVSSAHRLFASVFRKRLPPPPPPPLEAEGKNEEKDLDQEQVSADHPDAQGAISGHDELNNNSDEGGLTELEQILKQKTFSRSEIDRLTALLHSRTADVAVGNEQKSPEVRPLKPVVLHSRKEAALDTPVKENGIWSQVVSTPVVSSTVLDEDIASPAELAKAYMGSRPSKISPSMLTARGQAFREESTVLNNQSLPTSSPVMSIVPRSSGHVGVSENGFVTPRTRGRAAIYNMARTPYSRVHSSSTFKGAGVSIDSVAGPSSSSSQSMWERNRLTGSKPGTLKRRSSVLESDIGSVGPIRRIRQKPNLLSSKNLSLPASGTPLSVQRSGVADAVRYPSSLQQIPLLSGEPKHSFTKMLTENGEKSAPSTSSTPVPSKSSEMASKILQQLDKLVSPRERSPTKLSPSMLHGPALKSLENVDSSIFLENVRDNNRSNGSLDTSVPDLRDSTYQKRDKIDENGPTKFTSTSDKSIPAMNGVDAAGIIKDSVPVSETMDSGLTNSVTHSHPQKKRAFQMSAHEDYLDLDDDDYCNGPASMPLADGKDKPNASSDNKTTAAEVITVEKLPAISDVKPPCSVLKTISDKENNDRAVATGKSPVFTFSTVPSPSVTAQPAEVATPSALASNKAVTESSATPTFSFGEKVTTPKESNAVSPIFRTGIANVDKVPQFTSAGSSSAVGESAPFKFGAPLNTKPESTASFASIAVGASDSVTKVPESDKADNKVAFKTPETSLPSAASESMSTASIFSFGVPASSSTLNNGSLASSPSSTSSPSPPLFSSTGFNQNLFSSSTTSFATSNSGATSVTTTSATMPSTAAPIFKFGSSTVPSSSSPTSATSGLESTEAKKSDTIFGNSTSMLFGAPSALAGTGSSTSSATSLANASTGSSIFGGTSPAFTTGSSIFATISSATTSTGSSVFGGISSAITGTGCSTIGGTSTVANPGNSIFGFSAGASTSGTATSQAQASNPFSASSAQASVNVTSVATTTQSMPTQFGSSSSASFGLAGNSTFYSSSSLFGSSTSAVKPFGSAPFGVSSSTSSLEANSISSSSGTTTSVFGASWPTPKTSSLFGSTFNSTSPSTVFAFGASASSAASGSTPVFGSSTNGSSSSIFPFSSAAATSSQPAFGNANSVFAFGSSPSNNNDQMSMEDSMAEDTVPSSTPTVPASTPAIPAFGQQPVSPPSSFVFGAAAPSVANPFQFVSQQNMATPQNPAPFQASGSLDFNAGGSSFSLGTGGDKSQRKIVKLNRKPRKK</sequence>
<accession>A0ACC1YAS7</accession>
<dbReference type="Proteomes" id="UP001164539">
    <property type="component" value="Chromosome 4"/>
</dbReference>
<evidence type="ECO:0000313" key="2">
    <source>
        <dbReference type="Proteomes" id="UP001164539"/>
    </source>
</evidence>